<sequence length="266" mass="30966">ETSQLQQLRAEILGELDKDENNLYSEEEEENINEDENLNNKKNKIKNTQTTLNFPRVDPWPITEQQVRNIAFVDWIISDLQPFKIVENPHFVYMFKIFNPRYQISYLLLNGILKSIYIATSINNVLNDFNLQEKTLALTTDNESAMIVCGRTFGQQLITQLDSQNFRHYRCTAHIHLNLAAQQELEMISDEVIKDTLTVLEPLEKATVYLSAARYPTIADVRFVFLGILDYLNDLIGSEEFSQNELASSINQKIDDYWKYIDEQTL</sequence>
<evidence type="ECO:0000256" key="1">
    <source>
        <dbReference type="ARBA" id="ARBA00004123"/>
    </source>
</evidence>
<dbReference type="GO" id="GO:0008270">
    <property type="term" value="F:zinc ion binding"/>
    <property type="evidence" value="ECO:0007669"/>
    <property type="project" value="UniProtKB-KW"/>
</dbReference>
<feature type="non-terminal residue" evidence="6">
    <location>
        <position position="1"/>
    </location>
</feature>
<feature type="non-terminal residue" evidence="6">
    <location>
        <position position="266"/>
    </location>
</feature>
<dbReference type="SUPFAM" id="SSF140996">
    <property type="entry name" value="Hermes dimerisation domain"/>
    <property type="match status" value="1"/>
</dbReference>
<dbReference type="InterPro" id="IPR012337">
    <property type="entry name" value="RNaseH-like_sf"/>
</dbReference>
<dbReference type="EMBL" id="KI299404">
    <property type="protein sequence ID" value="ERZ97695.1"/>
    <property type="molecule type" value="Genomic_DNA"/>
</dbReference>
<keyword evidence="5" id="KW-0539">Nucleus</keyword>
<dbReference type="InterPro" id="IPR052035">
    <property type="entry name" value="ZnF_BED_domain_contain"/>
</dbReference>
<evidence type="ECO:0000256" key="5">
    <source>
        <dbReference type="ARBA" id="ARBA00023242"/>
    </source>
</evidence>
<evidence type="ECO:0000256" key="4">
    <source>
        <dbReference type="ARBA" id="ARBA00022833"/>
    </source>
</evidence>
<accession>U9T2V1</accession>
<name>U9T2V1_RHIID</name>
<keyword evidence="4" id="KW-0862">Zinc</keyword>
<dbReference type="PANTHER" id="PTHR46481:SF10">
    <property type="entry name" value="ZINC FINGER BED DOMAIN-CONTAINING PROTEIN 39"/>
    <property type="match status" value="1"/>
</dbReference>
<dbReference type="SUPFAM" id="SSF53098">
    <property type="entry name" value="Ribonuclease H-like"/>
    <property type="match status" value="1"/>
</dbReference>
<protein>
    <recommendedName>
        <fullName evidence="7">hAT-like transposase RNase-H fold domain-containing protein</fullName>
    </recommendedName>
</protein>
<keyword evidence="3" id="KW-0863">Zinc-finger</keyword>
<evidence type="ECO:0000256" key="3">
    <source>
        <dbReference type="ARBA" id="ARBA00022771"/>
    </source>
</evidence>
<dbReference type="HOGENOM" id="CLU_1047905_0_0_1"/>
<evidence type="ECO:0008006" key="7">
    <source>
        <dbReference type="Google" id="ProtNLM"/>
    </source>
</evidence>
<evidence type="ECO:0000313" key="6">
    <source>
        <dbReference type="EMBL" id="ERZ97695.1"/>
    </source>
</evidence>
<evidence type="ECO:0000256" key="2">
    <source>
        <dbReference type="ARBA" id="ARBA00022723"/>
    </source>
</evidence>
<dbReference type="PANTHER" id="PTHR46481">
    <property type="entry name" value="ZINC FINGER BED DOMAIN-CONTAINING PROTEIN 4"/>
    <property type="match status" value="1"/>
</dbReference>
<gene>
    <name evidence="6" type="ORF">GLOINDRAFT_11324</name>
</gene>
<proteinExistence type="predicted"/>
<comment type="subcellular location">
    <subcellularLocation>
        <location evidence="1">Nucleus</location>
    </subcellularLocation>
</comment>
<reference evidence="6" key="1">
    <citation type="submission" date="2013-07" db="EMBL/GenBank/DDBJ databases">
        <title>The genome of an arbuscular mycorrhizal fungus provides insights into the evolution of the oldest plant symbiosis.</title>
        <authorList>
            <consortium name="DOE Joint Genome Institute"/>
            <person name="Tisserant E."/>
            <person name="Malbreil M."/>
            <person name="Kuo A."/>
            <person name="Kohler A."/>
            <person name="Symeonidi A."/>
            <person name="Balestrini R."/>
            <person name="Charron P."/>
            <person name="Duensing N."/>
            <person name="Frei-dit-Frey N."/>
            <person name="Gianinazzi-Pearson V."/>
            <person name="Gilbert B."/>
            <person name="Handa Y."/>
            <person name="Hijri M."/>
            <person name="Kaul R."/>
            <person name="Kawaguchi M."/>
            <person name="Krajinski F."/>
            <person name="Lammers P."/>
            <person name="Lapierre D."/>
            <person name="Masclaux F.G."/>
            <person name="Murat C."/>
            <person name="Morin E."/>
            <person name="Ndikumana S."/>
            <person name="Pagni M."/>
            <person name="Petitpierre D."/>
            <person name="Requena N."/>
            <person name="Rosikiewicz P."/>
            <person name="Riley R."/>
            <person name="Saito K."/>
            <person name="San Clemente H."/>
            <person name="Shapiro H."/>
            <person name="van Tuinen D."/>
            <person name="Becard G."/>
            <person name="Bonfante P."/>
            <person name="Paszkowski U."/>
            <person name="Shachar-Hill Y."/>
            <person name="Young J.P."/>
            <person name="Sanders I.R."/>
            <person name="Henrissat B."/>
            <person name="Rensing S.A."/>
            <person name="Grigoriev I.V."/>
            <person name="Corradi N."/>
            <person name="Roux C."/>
            <person name="Martin F."/>
        </authorList>
    </citation>
    <scope>NUCLEOTIDE SEQUENCE</scope>
    <source>
        <strain evidence="6">DAOM 197198</strain>
    </source>
</reference>
<keyword evidence="2" id="KW-0479">Metal-binding</keyword>
<dbReference type="GO" id="GO:0005634">
    <property type="term" value="C:nucleus"/>
    <property type="evidence" value="ECO:0007669"/>
    <property type="project" value="UniProtKB-SubCell"/>
</dbReference>
<dbReference type="AlphaFoldDB" id="U9T2V1"/>
<organism evidence="6">
    <name type="scientific">Rhizophagus irregularis (strain DAOM 181602 / DAOM 197198 / MUCL 43194)</name>
    <name type="common">Arbuscular mycorrhizal fungus</name>
    <name type="synonym">Glomus intraradices</name>
    <dbReference type="NCBI Taxonomy" id="747089"/>
    <lineage>
        <taxon>Eukaryota</taxon>
        <taxon>Fungi</taxon>
        <taxon>Fungi incertae sedis</taxon>
        <taxon>Mucoromycota</taxon>
        <taxon>Glomeromycotina</taxon>
        <taxon>Glomeromycetes</taxon>
        <taxon>Glomerales</taxon>
        <taxon>Glomeraceae</taxon>
        <taxon>Rhizophagus</taxon>
    </lineage>
</organism>